<keyword evidence="2" id="KW-1185">Reference proteome</keyword>
<dbReference type="Proteomes" id="UP000006729">
    <property type="component" value="Chromosome 4"/>
</dbReference>
<sequence length="108" mass="13085">MWLILHLLAWRNLHWVWCNDLACYTQEPTHVFLLRNYKMHFSKNKISSCIPYQYLLEMVDYPITISVLTQTTNGIQLIARIYVRWDVLLKAKLLHYTVRKIHLNKLKK</sequence>
<protein>
    <submittedName>
        <fullName evidence="1">Uncharacterized protein</fullName>
    </submittedName>
</protein>
<accession>A0ACC0T3Y2</accession>
<proteinExistence type="predicted"/>
<organism evidence="1 2">
    <name type="scientific">Populus trichocarpa</name>
    <name type="common">Western balsam poplar</name>
    <name type="synonym">Populus balsamifera subsp. trichocarpa</name>
    <dbReference type="NCBI Taxonomy" id="3694"/>
    <lineage>
        <taxon>Eukaryota</taxon>
        <taxon>Viridiplantae</taxon>
        <taxon>Streptophyta</taxon>
        <taxon>Embryophyta</taxon>
        <taxon>Tracheophyta</taxon>
        <taxon>Spermatophyta</taxon>
        <taxon>Magnoliopsida</taxon>
        <taxon>eudicotyledons</taxon>
        <taxon>Gunneridae</taxon>
        <taxon>Pentapetalae</taxon>
        <taxon>rosids</taxon>
        <taxon>fabids</taxon>
        <taxon>Malpighiales</taxon>
        <taxon>Salicaceae</taxon>
        <taxon>Saliceae</taxon>
        <taxon>Populus</taxon>
    </lineage>
</organism>
<name>A0ACC0T3Y2_POPTR</name>
<reference evidence="1 2" key="1">
    <citation type="journal article" date="2006" name="Science">
        <title>The genome of black cottonwood, Populus trichocarpa (Torr. &amp; Gray).</title>
        <authorList>
            <person name="Tuskan G.A."/>
            <person name="Difazio S."/>
            <person name="Jansson S."/>
            <person name="Bohlmann J."/>
            <person name="Grigoriev I."/>
            <person name="Hellsten U."/>
            <person name="Putnam N."/>
            <person name="Ralph S."/>
            <person name="Rombauts S."/>
            <person name="Salamov A."/>
            <person name="Schein J."/>
            <person name="Sterck L."/>
            <person name="Aerts A."/>
            <person name="Bhalerao R.R."/>
            <person name="Bhalerao R.P."/>
            <person name="Blaudez D."/>
            <person name="Boerjan W."/>
            <person name="Brun A."/>
            <person name="Brunner A."/>
            <person name="Busov V."/>
            <person name="Campbell M."/>
            <person name="Carlson J."/>
            <person name="Chalot M."/>
            <person name="Chapman J."/>
            <person name="Chen G.L."/>
            <person name="Cooper D."/>
            <person name="Coutinho P.M."/>
            <person name="Couturier J."/>
            <person name="Covert S."/>
            <person name="Cronk Q."/>
            <person name="Cunningham R."/>
            <person name="Davis J."/>
            <person name="Degroeve S."/>
            <person name="Dejardin A."/>
            <person name="Depamphilis C."/>
            <person name="Detter J."/>
            <person name="Dirks B."/>
            <person name="Dubchak I."/>
            <person name="Duplessis S."/>
            <person name="Ehlting J."/>
            <person name="Ellis B."/>
            <person name="Gendler K."/>
            <person name="Goodstein D."/>
            <person name="Gribskov M."/>
            <person name="Grimwood J."/>
            <person name="Groover A."/>
            <person name="Gunter L."/>
            <person name="Hamberger B."/>
            <person name="Heinze B."/>
            <person name="Helariutta Y."/>
            <person name="Henrissat B."/>
            <person name="Holligan D."/>
            <person name="Holt R."/>
            <person name="Huang W."/>
            <person name="Islam-Faridi N."/>
            <person name="Jones S."/>
            <person name="Jones-Rhoades M."/>
            <person name="Jorgensen R."/>
            <person name="Joshi C."/>
            <person name="Kangasjarvi J."/>
            <person name="Karlsson J."/>
            <person name="Kelleher C."/>
            <person name="Kirkpatrick R."/>
            <person name="Kirst M."/>
            <person name="Kohler A."/>
            <person name="Kalluri U."/>
            <person name="Larimer F."/>
            <person name="Leebens-Mack J."/>
            <person name="Leple J.C."/>
            <person name="Locascio P."/>
            <person name="Lou Y."/>
            <person name="Lucas S."/>
            <person name="Martin F."/>
            <person name="Montanini B."/>
            <person name="Napoli C."/>
            <person name="Nelson D.R."/>
            <person name="Nelson C."/>
            <person name="Nieminen K."/>
            <person name="Nilsson O."/>
            <person name="Pereda V."/>
            <person name="Peter G."/>
            <person name="Philippe R."/>
            <person name="Pilate G."/>
            <person name="Poliakov A."/>
            <person name="Razumovskaya J."/>
            <person name="Richardson P."/>
            <person name="Rinaldi C."/>
            <person name="Ritland K."/>
            <person name="Rouze P."/>
            <person name="Ryaboy D."/>
            <person name="Schmutz J."/>
            <person name="Schrader J."/>
            <person name="Segerman B."/>
            <person name="Shin H."/>
            <person name="Siddiqui A."/>
            <person name="Sterky F."/>
            <person name="Terry A."/>
            <person name="Tsai C.J."/>
            <person name="Uberbacher E."/>
            <person name="Unneberg P."/>
            <person name="Vahala J."/>
            <person name="Wall K."/>
            <person name="Wessler S."/>
            <person name="Yang G."/>
            <person name="Yin T."/>
            <person name="Douglas C."/>
            <person name="Marra M."/>
            <person name="Sandberg G."/>
            <person name="Van de Peer Y."/>
            <person name="Rokhsar D."/>
        </authorList>
    </citation>
    <scope>NUCLEOTIDE SEQUENCE [LARGE SCALE GENOMIC DNA]</scope>
    <source>
        <strain evidence="2">cv. Nisqually</strain>
    </source>
</reference>
<dbReference type="EMBL" id="CM009293">
    <property type="protein sequence ID" value="KAI9396045.1"/>
    <property type="molecule type" value="Genomic_DNA"/>
</dbReference>
<comment type="caution">
    <text evidence="1">The sequence shown here is derived from an EMBL/GenBank/DDBJ whole genome shotgun (WGS) entry which is preliminary data.</text>
</comment>
<evidence type="ECO:0000313" key="1">
    <source>
        <dbReference type="EMBL" id="KAI9396045.1"/>
    </source>
</evidence>
<evidence type="ECO:0000313" key="2">
    <source>
        <dbReference type="Proteomes" id="UP000006729"/>
    </source>
</evidence>
<gene>
    <name evidence="1" type="ORF">POPTR_004G068801v4</name>
</gene>